<dbReference type="InterPro" id="IPR047008">
    <property type="entry name" value="XRN1_SH3_sf"/>
</dbReference>
<dbReference type="Gene3D" id="2.30.30.750">
    <property type="match status" value="1"/>
</dbReference>
<protein>
    <submittedName>
        <fullName evidence="8">Bifunctional Xrn1</fullName>
    </submittedName>
</protein>
<dbReference type="Proteomes" id="UP001214638">
    <property type="component" value="Unassembled WGS sequence"/>
</dbReference>
<feature type="domain" description="Xrn1 helical" evidence="6">
    <location>
        <begin position="484"/>
        <end position="552"/>
    </location>
</feature>
<comment type="similarity">
    <text evidence="4">Belongs to the 5'-3' exonuclease family.</text>
</comment>
<dbReference type="GO" id="GO:0000956">
    <property type="term" value="P:nuclear-transcribed mRNA catabolic process"/>
    <property type="evidence" value="ECO:0007669"/>
    <property type="project" value="TreeGrafter"/>
</dbReference>
<gene>
    <name evidence="8" type="ORF">BdWA1_003057</name>
</gene>
<dbReference type="GO" id="GO:0016075">
    <property type="term" value="P:rRNA catabolic process"/>
    <property type="evidence" value="ECO:0007669"/>
    <property type="project" value="TreeGrafter"/>
</dbReference>
<dbReference type="GO" id="GO:0004534">
    <property type="term" value="F:5'-3' RNA exonuclease activity"/>
    <property type="evidence" value="ECO:0007669"/>
    <property type="project" value="TreeGrafter"/>
</dbReference>
<feature type="domain" description="5'-3' exoribonuclease 1 SH3-like" evidence="7">
    <location>
        <begin position="1268"/>
        <end position="1333"/>
    </location>
</feature>
<reference evidence="8" key="1">
    <citation type="journal article" date="2023" name="Nat. Microbiol.">
        <title>Babesia duncani multi-omics identifies virulence factors and drug targets.</title>
        <authorList>
            <person name="Singh P."/>
            <person name="Lonardi S."/>
            <person name="Liang Q."/>
            <person name="Vydyam P."/>
            <person name="Khabirova E."/>
            <person name="Fang T."/>
            <person name="Gihaz S."/>
            <person name="Thekkiniath J."/>
            <person name="Munshi M."/>
            <person name="Abel S."/>
            <person name="Ciampossin L."/>
            <person name="Batugedara G."/>
            <person name="Gupta M."/>
            <person name="Lu X.M."/>
            <person name="Lenz T."/>
            <person name="Chakravarty S."/>
            <person name="Cornillot E."/>
            <person name="Hu Y."/>
            <person name="Ma W."/>
            <person name="Gonzalez L.M."/>
            <person name="Sanchez S."/>
            <person name="Estrada K."/>
            <person name="Sanchez-Flores A."/>
            <person name="Montero E."/>
            <person name="Harb O.S."/>
            <person name="Le Roch K.G."/>
            <person name="Mamoun C.B."/>
        </authorList>
    </citation>
    <scope>NUCLEOTIDE SEQUENCE</scope>
    <source>
        <strain evidence="8">WA1</strain>
    </source>
</reference>
<dbReference type="Pfam" id="PF17846">
    <property type="entry name" value="XRN_M"/>
    <property type="match status" value="3"/>
</dbReference>
<dbReference type="RefSeq" id="XP_067802224.1">
    <property type="nucleotide sequence ID" value="XM_067948073.1"/>
</dbReference>
<dbReference type="GO" id="GO:0005634">
    <property type="term" value="C:nucleus"/>
    <property type="evidence" value="ECO:0007669"/>
    <property type="project" value="TreeGrafter"/>
</dbReference>
<dbReference type="GeneID" id="94337354"/>
<comment type="caution">
    <text evidence="8">The sequence shown here is derived from an EMBL/GenBank/DDBJ whole genome shotgun (WGS) entry which is preliminary data.</text>
</comment>
<keyword evidence="3" id="KW-0269">Exonuclease</keyword>
<proteinExistence type="inferred from homology"/>
<dbReference type="PANTHER" id="PTHR12341:SF7">
    <property type="entry name" value="5'-3' EXORIBONUCLEASE 1"/>
    <property type="match status" value="1"/>
</dbReference>
<dbReference type="InterPro" id="IPR004859">
    <property type="entry name" value="Xrn1_N"/>
</dbReference>
<accession>A0AAD9PIV5</accession>
<organism evidence="8 9">
    <name type="scientific">Babesia duncani</name>
    <dbReference type="NCBI Taxonomy" id="323732"/>
    <lineage>
        <taxon>Eukaryota</taxon>
        <taxon>Sar</taxon>
        <taxon>Alveolata</taxon>
        <taxon>Apicomplexa</taxon>
        <taxon>Aconoidasida</taxon>
        <taxon>Piroplasmida</taxon>
        <taxon>Babesiidae</taxon>
        <taxon>Babesia</taxon>
    </lineage>
</organism>
<dbReference type="PANTHER" id="PTHR12341">
    <property type="entry name" value="5'-&gt;3' EXORIBONUCLEASE"/>
    <property type="match status" value="1"/>
</dbReference>
<dbReference type="Pfam" id="PF03159">
    <property type="entry name" value="XRN_N"/>
    <property type="match status" value="1"/>
</dbReference>
<evidence type="ECO:0000259" key="6">
    <source>
        <dbReference type="Pfam" id="PF17846"/>
    </source>
</evidence>
<evidence type="ECO:0000313" key="8">
    <source>
        <dbReference type="EMBL" id="KAK2195381.1"/>
    </source>
</evidence>
<evidence type="ECO:0000256" key="3">
    <source>
        <dbReference type="ARBA" id="ARBA00022839"/>
    </source>
</evidence>
<feature type="domain" description="Xrn1 helical" evidence="6">
    <location>
        <begin position="345"/>
        <end position="432"/>
    </location>
</feature>
<keyword evidence="2" id="KW-0378">Hydrolase</keyword>
<dbReference type="Pfam" id="PF18129">
    <property type="entry name" value="SH3_12"/>
    <property type="match status" value="1"/>
</dbReference>
<dbReference type="KEGG" id="bdw:94337354"/>
<evidence type="ECO:0000256" key="1">
    <source>
        <dbReference type="ARBA" id="ARBA00022722"/>
    </source>
</evidence>
<keyword evidence="1" id="KW-0540">Nuclease</keyword>
<dbReference type="Gene3D" id="1.25.40.1050">
    <property type="match status" value="1"/>
</dbReference>
<name>A0AAD9PIV5_9APIC</name>
<dbReference type="Gene3D" id="3.40.50.12390">
    <property type="match status" value="1"/>
</dbReference>
<dbReference type="InterPro" id="IPR041412">
    <property type="entry name" value="Xrn1_helical"/>
</dbReference>
<evidence type="ECO:0000256" key="4">
    <source>
        <dbReference type="ARBA" id="ARBA00038299"/>
    </source>
</evidence>
<evidence type="ECO:0000259" key="5">
    <source>
        <dbReference type="Pfam" id="PF03159"/>
    </source>
</evidence>
<dbReference type="GO" id="GO:0003723">
    <property type="term" value="F:RNA binding"/>
    <property type="evidence" value="ECO:0007669"/>
    <property type="project" value="TreeGrafter"/>
</dbReference>
<sequence length="1362" mass="154026">MGIPTFFKWISSRYPLVVESNFDSSSEREDAFKLLHTLDVNYGSSTCKLVPEGFDNLYLDVNGIVHNCSHSSPELSKRNKSEDDIMVSILQCIMNMLKLVRPKRLLYIAVDGVAPMAKIMQQRERRFRSAAEASKGEAVDAILANDTCELQQQSGEAELDEFLNCNSEQDLEKEDTSAIELGRDELNDKASSEFKFDAIQITPGTPFMDRLDAALRFFCEVILEHFGHLEIVYSGPNVPGEGEHKIAEYIRNDKARRHAQSDFKHVSHLLYGLDADLIILSLVCHEPYICLLRENVQIQNDSSGTSGRLLIDMNNYILFHTGILREYLLFDLIQDKQLRRRPDVMDRIVDDFVLLSLFMGNDFVPRMKFANSADRGMLILLDIYKSYITESYCKNPNCNFWLTHQCGQVNFDNFCTFFAKVAKNETRLIADAISNVGKRGKPSSFIIKDTSQITMIDVENCKIASDNSQLLVCFPGIPATPTQYKNRFYFAKMGISPNVKQREHGIQSVEDVVINYLEGLQWILFYYYRGVPSWSWSIGIKYPPFAVDIVQILGAKRSEYMRKHKTSFNRNCVYTMYEILNMKFELGGPVSTLEQLMLVLPPASSKYLPTCLGNLMTSHDSRLRGYYPTQFQVDDDDALVPWTTVALLRPIPHKILLSAMNEVLVGDRNCTNRLCWNASKLLTIQEKQRNKVGMAVMFYLSHKARLQHVKSPVIGISDLKSRADSRPFKNPTLETGVFPNALGPGGVQIKSNWRFPSLMNVTIVLRHDRNPQFNYMQRCCIGIHQPLTDASVLNLQRAPLAKYIVVGYPYKHVGRLHSIHTPYCTYENGQICPSNVGKLKKILEHLYLKYDQVGISIPKESTNVMATRRNQEMLKHMFKRLPNVPEPSRECVEMARALDLDCTCENVIVSYKMVNARLEEYGTIQHAILPLVTFIESRASSHEQSKSVSFPKSGPLANLNQLLILNQLFSELKLMHGEKSRDLKVPVICTLKGSLYARVGYIDIFEKSINATGTFPLEGTGSMEQDAIANYKRHLKIQKHIHQVEWMSLDKVANSASLSPATCALVFGAIIPTGSKHNVGMNLVLWKDKVPYCVAGLAIYLSNCQIGFSPLVIVLLKRYQEAFPEFFTHLETLANDPDNQNAAANIHICSPVTRIDLKLVYPNENDQQAKIDALVKHCNNQPFKLRRLATGQYFASQEDQYEAICSIWDSQEMANQYFSEIPQGEKSTNGDNVNVFEKNVSHVKVRGLENLHVPSFNAQPPISIAPLALGQTVCYIHHSGLVPIGTRGTIVAIYPDKVALVEVLLEKRCIGAGDLHGKCQNMRGILVKAQDVIAIYQKDECVEDFARLLKLNDAQAVQYCVQ</sequence>
<keyword evidence="9" id="KW-1185">Reference proteome</keyword>
<dbReference type="InterPro" id="IPR027073">
    <property type="entry name" value="5_3_exoribonuclease"/>
</dbReference>
<dbReference type="CDD" id="cd18673">
    <property type="entry name" value="PIN_XRN1-2-like"/>
    <property type="match status" value="1"/>
</dbReference>
<dbReference type="EMBL" id="JALLKP010000004">
    <property type="protein sequence ID" value="KAK2195381.1"/>
    <property type="molecule type" value="Genomic_DNA"/>
</dbReference>
<evidence type="ECO:0000259" key="7">
    <source>
        <dbReference type="Pfam" id="PF18129"/>
    </source>
</evidence>
<evidence type="ECO:0000256" key="2">
    <source>
        <dbReference type="ARBA" id="ARBA00022801"/>
    </source>
</evidence>
<feature type="domain" description="Xrn1 N-terminal" evidence="5">
    <location>
        <begin position="1"/>
        <end position="295"/>
    </location>
</feature>
<evidence type="ECO:0000313" key="9">
    <source>
        <dbReference type="Proteomes" id="UP001214638"/>
    </source>
</evidence>
<feature type="domain" description="Xrn1 helical" evidence="6">
    <location>
        <begin position="580"/>
        <end position="699"/>
    </location>
</feature>
<dbReference type="InterPro" id="IPR041385">
    <property type="entry name" value="SH3_12"/>
</dbReference>